<feature type="non-terminal residue" evidence="1">
    <location>
        <position position="89"/>
    </location>
</feature>
<gene>
    <name evidence="1" type="ORF">LEA_20663</name>
</gene>
<comment type="caution">
    <text evidence="1">The sequence shown here is derived from an EMBL/GenBank/DDBJ whole genome shotgun (WGS) entry which is preliminary data.</text>
</comment>
<dbReference type="EMBL" id="AJWY01014206">
    <property type="protein sequence ID" value="EKC44404.1"/>
    <property type="molecule type" value="Genomic_DNA"/>
</dbReference>
<accession>K1RLH4</accession>
<protein>
    <submittedName>
        <fullName evidence="1">Sugar ABC transporter substrate-binding protein</fullName>
    </submittedName>
</protein>
<dbReference type="PROSITE" id="PS51257">
    <property type="entry name" value="PROKAR_LIPOPROTEIN"/>
    <property type="match status" value="1"/>
</dbReference>
<name>K1RLH4_9ZZZZ</name>
<sequence length="89" mass="9716">MKKTLKKFAAVGLSLTSVMGLVACGSNSGNQDATKATVDWANVQKPEQFTVMVDGTVVKETNGAQEFYKYLGDLTGLDIKWIRPEHSSY</sequence>
<evidence type="ECO:0000313" key="1">
    <source>
        <dbReference type="EMBL" id="EKC44404.1"/>
    </source>
</evidence>
<reference evidence="1" key="1">
    <citation type="journal article" date="2013" name="Environ. Microbiol.">
        <title>Microbiota from the distal guts of lean and obese adolescents exhibit partial functional redundancy besides clear differences in community structure.</title>
        <authorList>
            <person name="Ferrer M."/>
            <person name="Ruiz A."/>
            <person name="Lanza F."/>
            <person name="Haange S.B."/>
            <person name="Oberbach A."/>
            <person name="Till H."/>
            <person name="Bargiela R."/>
            <person name="Campoy C."/>
            <person name="Segura M.T."/>
            <person name="Richter M."/>
            <person name="von Bergen M."/>
            <person name="Seifert J."/>
            <person name="Suarez A."/>
        </authorList>
    </citation>
    <scope>NUCLEOTIDE SEQUENCE</scope>
</reference>
<organism evidence="1">
    <name type="scientific">human gut metagenome</name>
    <dbReference type="NCBI Taxonomy" id="408170"/>
    <lineage>
        <taxon>unclassified sequences</taxon>
        <taxon>metagenomes</taxon>
        <taxon>organismal metagenomes</taxon>
    </lineage>
</organism>
<dbReference type="AlphaFoldDB" id="K1RLH4"/>
<proteinExistence type="predicted"/>